<protein>
    <submittedName>
        <fullName evidence="9">MFS transporter</fullName>
    </submittedName>
</protein>
<evidence type="ECO:0000259" key="8">
    <source>
        <dbReference type="PROSITE" id="PS50850"/>
    </source>
</evidence>
<dbReference type="GO" id="GO:0022857">
    <property type="term" value="F:transmembrane transporter activity"/>
    <property type="evidence" value="ECO:0007669"/>
    <property type="project" value="InterPro"/>
</dbReference>
<feature type="transmembrane region" description="Helical" evidence="7">
    <location>
        <begin position="347"/>
        <end position="369"/>
    </location>
</feature>
<organism evidence="9 10">
    <name type="scientific">Heliomicrobium undosum</name>
    <dbReference type="NCBI Taxonomy" id="121734"/>
    <lineage>
        <taxon>Bacteria</taxon>
        <taxon>Bacillati</taxon>
        <taxon>Bacillota</taxon>
        <taxon>Clostridia</taxon>
        <taxon>Eubacteriales</taxon>
        <taxon>Heliobacteriaceae</taxon>
        <taxon>Heliomicrobium</taxon>
    </lineage>
</organism>
<feature type="transmembrane region" description="Helical" evidence="7">
    <location>
        <begin position="375"/>
        <end position="397"/>
    </location>
</feature>
<dbReference type="Proteomes" id="UP000463470">
    <property type="component" value="Unassembled WGS sequence"/>
</dbReference>
<keyword evidence="10" id="KW-1185">Reference proteome</keyword>
<feature type="transmembrane region" description="Helical" evidence="7">
    <location>
        <begin position="169"/>
        <end position="191"/>
    </location>
</feature>
<evidence type="ECO:0000256" key="7">
    <source>
        <dbReference type="SAM" id="Phobius"/>
    </source>
</evidence>
<evidence type="ECO:0000256" key="6">
    <source>
        <dbReference type="ARBA" id="ARBA00023136"/>
    </source>
</evidence>
<feature type="transmembrane region" description="Helical" evidence="7">
    <location>
        <begin position="83"/>
        <end position="101"/>
    </location>
</feature>
<keyword evidence="3" id="KW-1003">Cell membrane</keyword>
<dbReference type="PANTHER" id="PTHR43266:SF8">
    <property type="entry name" value="MACROLIDE-EFFLUX PROTEIN"/>
    <property type="match status" value="1"/>
</dbReference>
<dbReference type="CDD" id="cd06173">
    <property type="entry name" value="MFS_MefA_like"/>
    <property type="match status" value="1"/>
</dbReference>
<feature type="transmembrane region" description="Helical" evidence="7">
    <location>
        <begin position="107"/>
        <end position="129"/>
    </location>
</feature>
<dbReference type="SUPFAM" id="SSF103473">
    <property type="entry name" value="MFS general substrate transporter"/>
    <property type="match status" value="1"/>
</dbReference>
<dbReference type="PROSITE" id="PS50850">
    <property type="entry name" value="MFS"/>
    <property type="match status" value="1"/>
</dbReference>
<name>A0A845L008_9FIRM</name>
<dbReference type="InterPro" id="IPR020846">
    <property type="entry name" value="MFS_dom"/>
</dbReference>
<evidence type="ECO:0000256" key="4">
    <source>
        <dbReference type="ARBA" id="ARBA00022692"/>
    </source>
</evidence>
<feature type="transmembrane region" description="Helical" evidence="7">
    <location>
        <begin position="314"/>
        <end position="335"/>
    </location>
</feature>
<feature type="transmembrane region" description="Helical" evidence="7">
    <location>
        <begin position="259"/>
        <end position="277"/>
    </location>
</feature>
<dbReference type="Gene3D" id="1.20.1250.20">
    <property type="entry name" value="MFS general substrate transporter like domains"/>
    <property type="match status" value="1"/>
</dbReference>
<proteinExistence type="predicted"/>
<evidence type="ECO:0000313" key="9">
    <source>
        <dbReference type="EMBL" id="MZP29782.1"/>
    </source>
</evidence>
<gene>
    <name evidence="9" type="ORF">GTO91_08695</name>
</gene>
<feature type="domain" description="Major facilitator superfamily (MFS) profile" evidence="8">
    <location>
        <begin position="222"/>
        <end position="410"/>
    </location>
</feature>
<dbReference type="PANTHER" id="PTHR43266">
    <property type="entry name" value="MACROLIDE-EFFLUX PROTEIN"/>
    <property type="match status" value="1"/>
</dbReference>
<keyword evidence="4 7" id="KW-0812">Transmembrane</keyword>
<feature type="transmembrane region" description="Helical" evidence="7">
    <location>
        <begin position="141"/>
        <end position="163"/>
    </location>
</feature>
<evidence type="ECO:0000256" key="2">
    <source>
        <dbReference type="ARBA" id="ARBA00022448"/>
    </source>
</evidence>
<dbReference type="AlphaFoldDB" id="A0A845L008"/>
<keyword evidence="2" id="KW-0813">Transport</keyword>
<feature type="transmembrane region" description="Helical" evidence="7">
    <location>
        <begin position="289"/>
        <end position="308"/>
    </location>
</feature>
<evidence type="ECO:0000256" key="1">
    <source>
        <dbReference type="ARBA" id="ARBA00004651"/>
    </source>
</evidence>
<dbReference type="InterPro" id="IPR011701">
    <property type="entry name" value="MFS"/>
</dbReference>
<feature type="transmembrane region" description="Helical" evidence="7">
    <location>
        <begin position="12"/>
        <end position="30"/>
    </location>
</feature>
<feature type="transmembrane region" description="Helical" evidence="7">
    <location>
        <begin position="50"/>
        <end position="71"/>
    </location>
</feature>
<accession>A0A845L008</accession>
<dbReference type="OrthoDB" id="9775268at2"/>
<feature type="transmembrane region" description="Helical" evidence="7">
    <location>
        <begin position="225"/>
        <end position="247"/>
    </location>
</feature>
<dbReference type="GO" id="GO:0005886">
    <property type="term" value="C:plasma membrane"/>
    <property type="evidence" value="ECO:0007669"/>
    <property type="project" value="UniProtKB-SubCell"/>
</dbReference>
<dbReference type="Pfam" id="PF07690">
    <property type="entry name" value="MFS_1"/>
    <property type="match status" value="1"/>
</dbReference>
<keyword evidence="5 7" id="KW-1133">Transmembrane helix</keyword>
<dbReference type="EMBL" id="WXEY01000007">
    <property type="protein sequence ID" value="MZP29782.1"/>
    <property type="molecule type" value="Genomic_DNA"/>
</dbReference>
<keyword evidence="6 7" id="KW-0472">Membrane</keyword>
<reference evidence="9 10" key="1">
    <citation type="submission" date="2020-01" db="EMBL/GenBank/DDBJ databases">
        <title>Whole-genome sequence of Heliobacterium undosum DSM 13378.</title>
        <authorList>
            <person name="Kyndt J.A."/>
            <person name="Meyer T.E."/>
        </authorList>
    </citation>
    <scope>NUCLEOTIDE SEQUENCE [LARGE SCALE GENOMIC DNA]</scope>
    <source>
        <strain evidence="9 10">DSM 13378</strain>
    </source>
</reference>
<dbReference type="InterPro" id="IPR036259">
    <property type="entry name" value="MFS_trans_sf"/>
</dbReference>
<dbReference type="RefSeq" id="WP_161257885.1">
    <property type="nucleotide sequence ID" value="NZ_WXEY01000007.1"/>
</dbReference>
<evidence type="ECO:0000256" key="5">
    <source>
        <dbReference type="ARBA" id="ARBA00022989"/>
    </source>
</evidence>
<evidence type="ECO:0000313" key="10">
    <source>
        <dbReference type="Proteomes" id="UP000463470"/>
    </source>
</evidence>
<comment type="subcellular location">
    <subcellularLocation>
        <location evidence="1">Cell membrane</location>
        <topology evidence="1">Multi-pass membrane protein</topology>
    </subcellularLocation>
</comment>
<sequence length="410" mass="44412">MSKTGLALLRNRVVQAILLSGVFLQIGIWVRNFAVLLYVVEMTGEDPFAVSMVSVAEFAPIFLFSFIGGTFADRWRPKRTMIWCEFLSALSVFAVLLTLMAGSWQAVFFSMFFSAILSQFSQPSGLKLFKLHVAGDQVQEAMSLYQTVFSVFMVFGPILGTFIFQAFGIYLSLAVTGLAFLLSAAALLVLLPEKDPHETTRIQSAVRKEMVEGVRYVLANRSLTLLGACFLAAGLGLGVIQPLGVFLVTERLGLAKESLQWLLTAYGIGTILGGFLTMNLASRLAPQKLLVVGMFFDALGMVITGVSTVPWLTILAHLLSGLSLPSIVTGINTMILQNTETDFVGRVNGILNPLFTGAMVVTMSAAGLLKQWFPLVALYIAAGACFFVGLLFILPLYNLPAVGKELSSQS</sequence>
<comment type="caution">
    <text evidence="9">The sequence shown here is derived from an EMBL/GenBank/DDBJ whole genome shotgun (WGS) entry which is preliminary data.</text>
</comment>
<evidence type="ECO:0000256" key="3">
    <source>
        <dbReference type="ARBA" id="ARBA00022475"/>
    </source>
</evidence>